<dbReference type="InterPro" id="IPR005650">
    <property type="entry name" value="BlaI_family"/>
</dbReference>
<gene>
    <name evidence="5" type="ORF">D3H65_32510</name>
</gene>
<evidence type="ECO:0000256" key="1">
    <source>
        <dbReference type="ARBA" id="ARBA00011046"/>
    </source>
</evidence>
<evidence type="ECO:0000256" key="2">
    <source>
        <dbReference type="ARBA" id="ARBA00023015"/>
    </source>
</evidence>
<dbReference type="GO" id="GO:0045892">
    <property type="term" value="P:negative regulation of DNA-templated transcription"/>
    <property type="evidence" value="ECO:0007669"/>
    <property type="project" value="InterPro"/>
</dbReference>
<sequence length="121" mass="14014">MEQLTPHEEAVMIAIWKVGPGFVKDFMTALYPVRLPYTTLASTIKNLEKKGFLKSERIANALRYSAKIRESEYKKRSVNGMVNNFFSSSYKELVTFFAKENKISKDELKEIINLIDNDEKQ</sequence>
<dbReference type="GO" id="GO:0003677">
    <property type="term" value="F:DNA binding"/>
    <property type="evidence" value="ECO:0007669"/>
    <property type="project" value="UniProtKB-KW"/>
</dbReference>
<keyword evidence="6" id="KW-1185">Reference proteome</keyword>
<evidence type="ECO:0000256" key="4">
    <source>
        <dbReference type="ARBA" id="ARBA00023163"/>
    </source>
</evidence>
<accession>A0A3B7MZC3</accession>
<protein>
    <submittedName>
        <fullName evidence="5">BlaI/MecI/CopY family transcriptional regulator</fullName>
    </submittedName>
</protein>
<dbReference type="InterPro" id="IPR036390">
    <property type="entry name" value="WH_DNA-bd_sf"/>
</dbReference>
<keyword evidence="4" id="KW-0804">Transcription</keyword>
<name>A0A3B7MZC3_9BACT</name>
<dbReference type="Proteomes" id="UP000263900">
    <property type="component" value="Chromosome"/>
</dbReference>
<dbReference type="RefSeq" id="WP_119054298.1">
    <property type="nucleotide sequence ID" value="NZ_CP032157.1"/>
</dbReference>
<evidence type="ECO:0000313" key="5">
    <source>
        <dbReference type="EMBL" id="AXY78426.1"/>
    </source>
</evidence>
<keyword evidence="2" id="KW-0805">Transcription regulation</keyword>
<proteinExistence type="inferred from homology"/>
<dbReference type="KEGG" id="pseg:D3H65_32510"/>
<dbReference type="EMBL" id="CP032157">
    <property type="protein sequence ID" value="AXY78426.1"/>
    <property type="molecule type" value="Genomic_DNA"/>
</dbReference>
<organism evidence="5 6">
    <name type="scientific">Paraflavitalea soli</name>
    <dbReference type="NCBI Taxonomy" id="2315862"/>
    <lineage>
        <taxon>Bacteria</taxon>
        <taxon>Pseudomonadati</taxon>
        <taxon>Bacteroidota</taxon>
        <taxon>Chitinophagia</taxon>
        <taxon>Chitinophagales</taxon>
        <taxon>Chitinophagaceae</taxon>
        <taxon>Paraflavitalea</taxon>
    </lineage>
</organism>
<dbReference type="Gene3D" id="1.10.10.10">
    <property type="entry name" value="Winged helix-like DNA-binding domain superfamily/Winged helix DNA-binding domain"/>
    <property type="match status" value="1"/>
</dbReference>
<dbReference type="AlphaFoldDB" id="A0A3B7MZC3"/>
<comment type="similarity">
    <text evidence="1">Belongs to the BlaI transcriptional regulatory family.</text>
</comment>
<evidence type="ECO:0000256" key="3">
    <source>
        <dbReference type="ARBA" id="ARBA00023125"/>
    </source>
</evidence>
<dbReference type="SUPFAM" id="SSF46785">
    <property type="entry name" value="Winged helix' DNA-binding domain"/>
    <property type="match status" value="1"/>
</dbReference>
<dbReference type="PIRSF" id="PIRSF019455">
    <property type="entry name" value="CopR_AtkY"/>
    <property type="match status" value="1"/>
</dbReference>
<reference evidence="5 6" key="1">
    <citation type="submission" date="2018-09" db="EMBL/GenBank/DDBJ databases">
        <title>Genome sequencing of strain 6GH32-13.</title>
        <authorList>
            <person name="Weon H.-Y."/>
            <person name="Heo J."/>
            <person name="Kwon S.-W."/>
        </authorList>
    </citation>
    <scope>NUCLEOTIDE SEQUENCE [LARGE SCALE GENOMIC DNA]</scope>
    <source>
        <strain evidence="5 6">5GH32-13</strain>
    </source>
</reference>
<dbReference type="InterPro" id="IPR036388">
    <property type="entry name" value="WH-like_DNA-bd_sf"/>
</dbReference>
<dbReference type="Gene3D" id="1.10.4040.10">
    <property type="entry name" value="Penicillinase repressor domain"/>
    <property type="match status" value="1"/>
</dbReference>
<evidence type="ECO:0000313" key="6">
    <source>
        <dbReference type="Proteomes" id="UP000263900"/>
    </source>
</evidence>
<dbReference type="OrthoDB" id="1098508at2"/>
<dbReference type="Pfam" id="PF03965">
    <property type="entry name" value="Penicillinase_R"/>
    <property type="match status" value="1"/>
</dbReference>
<keyword evidence="3" id="KW-0238">DNA-binding</keyword>